<keyword evidence="1" id="KW-1133">Transmembrane helix</keyword>
<evidence type="ECO:0000256" key="1">
    <source>
        <dbReference type="SAM" id="Phobius"/>
    </source>
</evidence>
<feature type="transmembrane region" description="Helical" evidence="1">
    <location>
        <begin position="12"/>
        <end position="34"/>
    </location>
</feature>
<evidence type="ECO:0000313" key="3">
    <source>
        <dbReference type="Proteomes" id="UP000679779"/>
    </source>
</evidence>
<organism evidence="2 3">
    <name type="scientific">Paenibacillus albilobatus</name>
    <dbReference type="NCBI Taxonomy" id="2716884"/>
    <lineage>
        <taxon>Bacteria</taxon>
        <taxon>Bacillati</taxon>
        <taxon>Bacillota</taxon>
        <taxon>Bacilli</taxon>
        <taxon>Bacillales</taxon>
        <taxon>Paenibacillaceae</taxon>
        <taxon>Paenibacillus</taxon>
    </lineage>
</organism>
<gene>
    <name evidence="2" type="ORF">J2TS6_35930</name>
</gene>
<keyword evidence="1" id="KW-0812">Transmembrane</keyword>
<name>A0A919XKM4_9BACL</name>
<evidence type="ECO:0000313" key="2">
    <source>
        <dbReference type="EMBL" id="GIO32452.1"/>
    </source>
</evidence>
<accession>A0A919XKM4</accession>
<dbReference type="Proteomes" id="UP000679779">
    <property type="component" value="Unassembled WGS sequence"/>
</dbReference>
<dbReference type="AlphaFoldDB" id="A0A919XKM4"/>
<keyword evidence="3" id="KW-1185">Reference proteome</keyword>
<protein>
    <submittedName>
        <fullName evidence="2">Uncharacterized protein</fullName>
    </submittedName>
</protein>
<comment type="caution">
    <text evidence="2">The sequence shown here is derived from an EMBL/GenBank/DDBJ whole genome shotgun (WGS) entry which is preliminary data.</text>
</comment>
<proteinExistence type="predicted"/>
<dbReference type="EMBL" id="BORQ01000004">
    <property type="protein sequence ID" value="GIO32452.1"/>
    <property type="molecule type" value="Genomic_DNA"/>
</dbReference>
<dbReference type="RefSeq" id="WP_160039236.1">
    <property type="nucleotide sequence ID" value="NZ_BORQ01000004.1"/>
</dbReference>
<reference evidence="2" key="1">
    <citation type="submission" date="2021-03" db="EMBL/GenBank/DDBJ databases">
        <title>Antimicrobial resistance genes in bacteria isolated from Japanese honey, and their potential for conferring macrolide and lincosamide resistance in the American foulbrood pathogen Paenibacillus larvae.</title>
        <authorList>
            <person name="Okamoto M."/>
            <person name="Kumagai M."/>
            <person name="Kanamori H."/>
            <person name="Takamatsu D."/>
        </authorList>
    </citation>
    <scope>NUCLEOTIDE SEQUENCE</scope>
    <source>
        <strain evidence="2">J2TS6</strain>
    </source>
</reference>
<keyword evidence="1" id="KW-0472">Membrane</keyword>
<sequence length="188" mass="21754">MKKILIIATSWLCFSALVTLVIFSWPWLLLYVGLNSQPNPPQPSITYSEFPFKLVYEINGKKKIVQDTVVCEYDGVGMDEGQGKFRKWKQRLTSGNVSGDFVILEKLNNEVENIAFYPGSADYYMNDSKRYNENNSSFPNAWLVKNEKGNVSGEDYLEEDQLYEKYHIKLISWEPSPPIKNTFIENKK</sequence>